<dbReference type="HOGENOM" id="CLU_1664115_0_0_1"/>
<dbReference type="Proteomes" id="UP000000600">
    <property type="component" value="Unassembled WGS sequence"/>
</dbReference>
<feature type="compositionally biased region" description="Basic and acidic residues" evidence="1">
    <location>
        <begin position="126"/>
        <end position="138"/>
    </location>
</feature>
<proteinExistence type="predicted"/>
<evidence type="ECO:0000256" key="1">
    <source>
        <dbReference type="SAM" id="MobiDB-lite"/>
    </source>
</evidence>
<dbReference type="EMBL" id="CT868675">
    <property type="protein sequence ID" value="CAK94106.1"/>
    <property type="molecule type" value="Genomic_DNA"/>
</dbReference>
<dbReference type="GeneID" id="5047264"/>
<gene>
    <name evidence="2" type="ORF">GSPATT00026429001</name>
</gene>
<dbReference type="InParanoid" id="A0EFL5"/>
<dbReference type="RefSeq" id="XP_001461479.1">
    <property type="nucleotide sequence ID" value="XM_001461442.2"/>
</dbReference>
<dbReference type="AlphaFoldDB" id="A0EFL5"/>
<name>A0EFL5_PARTE</name>
<sequence length="159" mass="18354">MIADQRAIQKKRNIQNIIDNDDEIGEVAEWAGVSAAQAKDDDDFDFDHKQVFQQSNDHIEQARQKINQKLNKKGTNVNQRNGPLVNNLKDKAKSIALQNNQINETPIKQQCQSSDDENDKPPVGQMEKESPDKKVFRLSERKHFGKIEQEFEQAQQREK</sequence>
<feature type="compositionally biased region" description="Polar residues" evidence="1">
    <location>
        <begin position="102"/>
        <end position="113"/>
    </location>
</feature>
<keyword evidence="3" id="KW-1185">Reference proteome</keyword>
<dbReference type="KEGG" id="ptm:GSPATT00026429001"/>
<protein>
    <submittedName>
        <fullName evidence="2">Uncharacterized protein</fullName>
    </submittedName>
</protein>
<feature type="region of interest" description="Disordered" evidence="1">
    <location>
        <begin position="102"/>
        <end position="138"/>
    </location>
</feature>
<evidence type="ECO:0000313" key="2">
    <source>
        <dbReference type="EMBL" id="CAK94106.1"/>
    </source>
</evidence>
<organism evidence="2 3">
    <name type="scientific">Paramecium tetraurelia</name>
    <dbReference type="NCBI Taxonomy" id="5888"/>
    <lineage>
        <taxon>Eukaryota</taxon>
        <taxon>Sar</taxon>
        <taxon>Alveolata</taxon>
        <taxon>Ciliophora</taxon>
        <taxon>Intramacronucleata</taxon>
        <taxon>Oligohymenophorea</taxon>
        <taxon>Peniculida</taxon>
        <taxon>Parameciidae</taxon>
        <taxon>Paramecium</taxon>
    </lineage>
</organism>
<accession>A0EFL5</accession>
<evidence type="ECO:0000313" key="3">
    <source>
        <dbReference type="Proteomes" id="UP000000600"/>
    </source>
</evidence>
<reference evidence="2 3" key="1">
    <citation type="journal article" date="2006" name="Nature">
        <title>Global trends of whole-genome duplications revealed by the ciliate Paramecium tetraurelia.</title>
        <authorList>
            <consortium name="Genoscope"/>
            <person name="Aury J.-M."/>
            <person name="Jaillon O."/>
            <person name="Duret L."/>
            <person name="Noel B."/>
            <person name="Jubin C."/>
            <person name="Porcel B.M."/>
            <person name="Segurens B."/>
            <person name="Daubin V."/>
            <person name="Anthouard V."/>
            <person name="Aiach N."/>
            <person name="Arnaiz O."/>
            <person name="Billaut A."/>
            <person name="Beisson J."/>
            <person name="Blanc I."/>
            <person name="Bouhouche K."/>
            <person name="Camara F."/>
            <person name="Duharcourt S."/>
            <person name="Guigo R."/>
            <person name="Gogendeau D."/>
            <person name="Katinka M."/>
            <person name="Keller A.-M."/>
            <person name="Kissmehl R."/>
            <person name="Klotz C."/>
            <person name="Koll F."/>
            <person name="Le Moue A."/>
            <person name="Lepere C."/>
            <person name="Malinsky S."/>
            <person name="Nowacki M."/>
            <person name="Nowak J.K."/>
            <person name="Plattner H."/>
            <person name="Poulain J."/>
            <person name="Ruiz F."/>
            <person name="Serrano V."/>
            <person name="Zagulski M."/>
            <person name="Dessen P."/>
            <person name="Betermier M."/>
            <person name="Weissenbach J."/>
            <person name="Scarpelli C."/>
            <person name="Schachter V."/>
            <person name="Sperling L."/>
            <person name="Meyer E."/>
            <person name="Cohen J."/>
            <person name="Wincker P."/>
        </authorList>
    </citation>
    <scope>NUCLEOTIDE SEQUENCE [LARGE SCALE GENOMIC DNA]</scope>
    <source>
        <strain evidence="2 3">Stock d4-2</strain>
    </source>
</reference>